<dbReference type="GO" id="GO:0003700">
    <property type="term" value="F:DNA-binding transcription factor activity"/>
    <property type="evidence" value="ECO:0007669"/>
    <property type="project" value="TreeGrafter"/>
</dbReference>
<dbReference type="Gene3D" id="3.40.50.2300">
    <property type="match status" value="2"/>
</dbReference>
<dbReference type="KEGG" id="meti:DK427_16710"/>
<dbReference type="AlphaFoldDB" id="A0A2U8VTN6"/>
<dbReference type="CDD" id="cd01392">
    <property type="entry name" value="HTH_LacI"/>
    <property type="match status" value="1"/>
</dbReference>
<reference evidence="5 6" key="1">
    <citation type="submission" date="2018-05" db="EMBL/GenBank/DDBJ databases">
        <title>Complete Genome Sequence of Methylobacterium sp. 17Sr1-43.</title>
        <authorList>
            <person name="Srinivasan S."/>
        </authorList>
    </citation>
    <scope>NUCLEOTIDE SEQUENCE [LARGE SCALE GENOMIC DNA]</scope>
    <source>
        <strain evidence="5 6">17Sr1-43</strain>
    </source>
</reference>
<evidence type="ECO:0000256" key="1">
    <source>
        <dbReference type="ARBA" id="ARBA00023015"/>
    </source>
</evidence>
<keyword evidence="2" id="KW-0238">DNA-binding</keyword>
<keyword evidence="6" id="KW-1185">Reference proteome</keyword>
<dbReference type="SUPFAM" id="SSF47413">
    <property type="entry name" value="lambda repressor-like DNA-binding domains"/>
    <property type="match status" value="1"/>
</dbReference>
<dbReference type="PROSITE" id="PS50932">
    <property type="entry name" value="HTH_LACI_2"/>
    <property type="match status" value="1"/>
</dbReference>
<name>A0A2U8VTN6_9HYPH</name>
<feature type="domain" description="HTH lacI-type" evidence="4">
    <location>
        <begin position="11"/>
        <end position="65"/>
    </location>
</feature>
<dbReference type="Gene3D" id="1.10.260.40">
    <property type="entry name" value="lambda repressor-like DNA-binding domains"/>
    <property type="match status" value="1"/>
</dbReference>
<keyword evidence="3" id="KW-0804">Transcription</keyword>
<dbReference type="Pfam" id="PF00532">
    <property type="entry name" value="Peripla_BP_1"/>
    <property type="match status" value="1"/>
</dbReference>
<dbReference type="CDD" id="cd01575">
    <property type="entry name" value="PBP1_GntR"/>
    <property type="match status" value="1"/>
</dbReference>
<dbReference type="Proteomes" id="UP000246058">
    <property type="component" value="Chromosome"/>
</dbReference>
<proteinExistence type="predicted"/>
<dbReference type="SUPFAM" id="SSF53822">
    <property type="entry name" value="Periplasmic binding protein-like I"/>
    <property type="match status" value="1"/>
</dbReference>
<keyword evidence="1" id="KW-0805">Transcription regulation</keyword>
<dbReference type="PANTHER" id="PTHR30146:SF33">
    <property type="entry name" value="TRANSCRIPTIONAL REGULATOR"/>
    <property type="match status" value="1"/>
</dbReference>
<dbReference type="InterPro" id="IPR010982">
    <property type="entry name" value="Lambda_DNA-bd_dom_sf"/>
</dbReference>
<dbReference type="InterPro" id="IPR001761">
    <property type="entry name" value="Peripla_BP/Lac1_sug-bd_dom"/>
</dbReference>
<accession>A0A2U8VTN6</accession>
<dbReference type="SMART" id="SM00354">
    <property type="entry name" value="HTH_LACI"/>
    <property type="match status" value="1"/>
</dbReference>
<protein>
    <submittedName>
        <fullName evidence="5">LacI family transcriptional regulator</fullName>
    </submittedName>
</protein>
<evidence type="ECO:0000256" key="3">
    <source>
        <dbReference type="ARBA" id="ARBA00023163"/>
    </source>
</evidence>
<dbReference type="PANTHER" id="PTHR30146">
    <property type="entry name" value="LACI-RELATED TRANSCRIPTIONAL REPRESSOR"/>
    <property type="match status" value="1"/>
</dbReference>
<sequence length="338" mass="35287">MTIHQTPGRLVTIADVAREAGVGESTVSRVLRGQGSFSKRAGERVLEVAARLGYVPNRLAGSLAGNADSAGSQLVGVVIPSLANIVFPDLLRGLTGALDGAGFQSVVGVSDYDPEREEALVAGLLSWRPAALVLTGLEHTELTVTRLRAAGIRIVEMIDTDGPGLDIVVGFSNWAVGHASARHLVGRGYRRIAYVGHDLGRDLRAAKRLAGFEAGLIESGLALHARELVSDRSSAAAGRAALEALMARVPNTDAVYFSNDDMALGGYFACLGRGWAVPERVALFGCHALDITAAMPQPLSTMRTPRLAIGRAAAEHLRAGGPPGTIDLGFELSEGATA</sequence>
<evidence type="ECO:0000313" key="5">
    <source>
        <dbReference type="EMBL" id="AWN37169.1"/>
    </source>
</evidence>
<organism evidence="5 6">
    <name type="scientific">Methylobacterium radiodurans</name>
    <dbReference type="NCBI Taxonomy" id="2202828"/>
    <lineage>
        <taxon>Bacteria</taxon>
        <taxon>Pseudomonadati</taxon>
        <taxon>Pseudomonadota</taxon>
        <taxon>Alphaproteobacteria</taxon>
        <taxon>Hyphomicrobiales</taxon>
        <taxon>Methylobacteriaceae</taxon>
        <taxon>Methylobacterium</taxon>
    </lineage>
</organism>
<evidence type="ECO:0000259" key="4">
    <source>
        <dbReference type="PROSITE" id="PS50932"/>
    </source>
</evidence>
<dbReference type="PROSITE" id="PS00356">
    <property type="entry name" value="HTH_LACI_1"/>
    <property type="match status" value="1"/>
</dbReference>
<dbReference type="GO" id="GO:0000976">
    <property type="term" value="F:transcription cis-regulatory region binding"/>
    <property type="evidence" value="ECO:0007669"/>
    <property type="project" value="TreeGrafter"/>
</dbReference>
<evidence type="ECO:0000313" key="6">
    <source>
        <dbReference type="Proteomes" id="UP000246058"/>
    </source>
</evidence>
<dbReference type="InterPro" id="IPR000843">
    <property type="entry name" value="HTH_LacI"/>
</dbReference>
<dbReference type="EMBL" id="CP029551">
    <property type="protein sequence ID" value="AWN37169.1"/>
    <property type="molecule type" value="Genomic_DNA"/>
</dbReference>
<evidence type="ECO:0000256" key="2">
    <source>
        <dbReference type="ARBA" id="ARBA00023125"/>
    </source>
</evidence>
<gene>
    <name evidence="5" type="ORF">DK427_16710</name>
</gene>
<dbReference type="OrthoDB" id="7170131at2"/>
<dbReference type="InterPro" id="IPR028082">
    <property type="entry name" value="Peripla_BP_I"/>
</dbReference>
<dbReference type="Pfam" id="PF00356">
    <property type="entry name" value="LacI"/>
    <property type="match status" value="1"/>
</dbReference>